<dbReference type="Proteomes" id="UP000738349">
    <property type="component" value="Unassembled WGS sequence"/>
</dbReference>
<gene>
    <name evidence="2" type="ORF">EDB81DRAFT_824350</name>
</gene>
<evidence type="ECO:0000313" key="3">
    <source>
        <dbReference type="Proteomes" id="UP000738349"/>
    </source>
</evidence>
<feature type="region of interest" description="Disordered" evidence="1">
    <location>
        <begin position="988"/>
        <end position="1025"/>
    </location>
</feature>
<proteinExistence type="predicted"/>
<feature type="compositionally biased region" description="Polar residues" evidence="1">
    <location>
        <begin position="997"/>
        <end position="1006"/>
    </location>
</feature>
<protein>
    <submittedName>
        <fullName evidence="2">Uncharacterized protein</fullName>
    </submittedName>
</protein>
<feature type="compositionally biased region" description="Basic and acidic residues" evidence="1">
    <location>
        <begin position="77"/>
        <end position="102"/>
    </location>
</feature>
<sequence>MAGTRRTATAGPFQSYSQRALVKTEPPDDTQSSSLLSSGRVTSIEELKWEEANFASDGDGKDDSGDYSDPDNPSYDLDTRNSTAEDTKYDSGDSEYAEKPESVEGQGRNLYKSNFDQYNDPDDASDGKGKISGNGLRVLSGNNNSDEPQPFQSYWSESSQSRHEVADDDDMNDVISESDEANIYTAYAEPSSDVIDGKLDDLHSDSRGHDFKEDGEVKTKSETSETSSRSDSQAEDGQFEEEIRRSSSSELSEISTPDANPGLDMEDDEPQSSDARGEENSGGEDGCYIHTDETEWEGSSDDHSGDDGLSNHLMTSQSSFPRARKPKRVCPHCYKRVESSSHSIDDCPDLLRPCSMCSDESDKYTELELRLHHQHHHDVEVKIEGKSGWSLDEDRQLLIHGFFRRSDWKAAKNVLPGRTTKDCAAQYSLVKPSGYYVFDIKVNADAPPATFDDVYRGLFLCGHRVMKALALSWIEAFEGFLNWWPPSVRKITDMDSNATLNELANFLTHILRMVIDNHSATQEAKLTVPELEERTTKVVARQGNWRDPTSMAEDLALDSLFKLATFEMSSSKEASAAVETFRTTLSVQCGKHFNDRLTTCFSSVPTFKSYDTVGLDIPIPPFQATLYCWIYSEMPLQTNHMTESGVLEKAKERLDTLEAIRLHDDPKTRSTQYRRVSVKIRSREQFREFMRSKLRTLEKGQVCTIASFWVWALRPGVRHIELIEPYWWPKNIGFKKKLKWLDKDDLIALLVEIIMFVLDKTQIVSTVQLDIDMLAKSAFVLFLVGQEDSACFNPLETVFQAAKRVEDRRNETKRDDWAFKIEILECIGTIYDRGSEDSLQRECHDGEVRESDEFEGELSMLEQKRKIGADCDRIYHGILAFLGRAAARGIIRLHDKTKRIQYGVRPLPDQWPESIPFSKSWPKTTARLRGMLKHYITVCIDRGLVPELKQLKQCVTQREGIKASDKGRAEEIIRYAISLARTKRQDISKRPLVAKSPSITASNRSPRSPWLVPPENPDPDRTNRDVSEETGALYLPATEGISTSTTNFDSACRKRTSHHIINAPPAKRRRRHHGGFSSEHQCEDRDPLEKATTAVASCLEPIFVTSGVGDQKIIAMMSRMVAAENPSVKAKQMVEIWKTVAERLNVFRAG</sequence>
<reference evidence="2" key="1">
    <citation type="journal article" date="2021" name="Nat. Commun.">
        <title>Genetic determinants of endophytism in the Arabidopsis root mycobiome.</title>
        <authorList>
            <person name="Mesny F."/>
            <person name="Miyauchi S."/>
            <person name="Thiergart T."/>
            <person name="Pickel B."/>
            <person name="Atanasova L."/>
            <person name="Karlsson M."/>
            <person name="Huettel B."/>
            <person name="Barry K.W."/>
            <person name="Haridas S."/>
            <person name="Chen C."/>
            <person name="Bauer D."/>
            <person name="Andreopoulos W."/>
            <person name="Pangilinan J."/>
            <person name="LaButti K."/>
            <person name="Riley R."/>
            <person name="Lipzen A."/>
            <person name="Clum A."/>
            <person name="Drula E."/>
            <person name="Henrissat B."/>
            <person name="Kohler A."/>
            <person name="Grigoriev I.V."/>
            <person name="Martin F.M."/>
            <person name="Hacquard S."/>
        </authorList>
    </citation>
    <scope>NUCLEOTIDE SEQUENCE</scope>
    <source>
        <strain evidence="2">MPI-CAGE-AT-0147</strain>
    </source>
</reference>
<comment type="caution">
    <text evidence="2">The sequence shown here is derived from an EMBL/GenBank/DDBJ whole genome shotgun (WGS) entry which is preliminary data.</text>
</comment>
<feature type="region of interest" description="Disordered" evidence="1">
    <location>
        <begin position="1063"/>
        <end position="1085"/>
    </location>
</feature>
<feature type="compositionally biased region" description="Acidic residues" evidence="1">
    <location>
        <begin position="166"/>
        <end position="180"/>
    </location>
</feature>
<name>A0A9P9D882_9HYPO</name>
<organism evidence="2 3">
    <name type="scientific">Dactylonectria macrodidyma</name>
    <dbReference type="NCBI Taxonomy" id="307937"/>
    <lineage>
        <taxon>Eukaryota</taxon>
        <taxon>Fungi</taxon>
        <taxon>Dikarya</taxon>
        <taxon>Ascomycota</taxon>
        <taxon>Pezizomycotina</taxon>
        <taxon>Sordariomycetes</taxon>
        <taxon>Hypocreomycetidae</taxon>
        <taxon>Hypocreales</taxon>
        <taxon>Nectriaceae</taxon>
        <taxon>Dactylonectria</taxon>
    </lineage>
</organism>
<evidence type="ECO:0000256" key="1">
    <source>
        <dbReference type="SAM" id="MobiDB-lite"/>
    </source>
</evidence>
<evidence type="ECO:0000313" key="2">
    <source>
        <dbReference type="EMBL" id="KAH7114131.1"/>
    </source>
</evidence>
<feature type="compositionally biased region" description="Polar residues" evidence="1">
    <location>
        <begin position="140"/>
        <end position="159"/>
    </location>
</feature>
<accession>A0A9P9D882</accession>
<dbReference type="EMBL" id="JAGMUV010000033">
    <property type="protein sequence ID" value="KAH7114131.1"/>
    <property type="molecule type" value="Genomic_DNA"/>
</dbReference>
<feature type="compositionally biased region" description="Basic and acidic residues" evidence="1">
    <location>
        <begin position="195"/>
        <end position="223"/>
    </location>
</feature>
<keyword evidence="3" id="KW-1185">Reference proteome</keyword>
<dbReference type="CDD" id="cd00167">
    <property type="entry name" value="SANT"/>
    <property type="match status" value="1"/>
</dbReference>
<feature type="region of interest" description="Disordered" evidence="1">
    <location>
        <begin position="1"/>
        <end position="324"/>
    </location>
</feature>
<dbReference type="InterPro" id="IPR001005">
    <property type="entry name" value="SANT/Myb"/>
</dbReference>
<dbReference type="AlphaFoldDB" id="A0A9P9D882"/>